<evidence type="ECO:0000313" key="2">
    <source>
        <dbReference type="Proteomes" id="UP001281761"/>
    </source>
</evidence>
<comment type="caution">
    <text evidence="1">The sequence shown here is derived from an EMBL/GenBank/DDBJ whole genome shotgun (WGS) entry which is preliminary data.</text>
</comment>
<dbReference type="EMBL" id="JARBJD010000285">
    <property type="protein sequence ID" value="KAK2944782.1"/>
    <property type="molecule type" value="Genomic_DNA"/>
</dbReference>
<sequence length="95" mass="10636">MCSFCPNLAVADVQASDLIPVIPALTSIDPSFTYFDGTTQMPADVLYRLEGGTGTIMKELGLTCEGWMLDEVKGKAWMLLMTYFRVTWMGEEMKR</sequence>
<organism evidence="1 2">
    <name type="scientific">Blattamonas nauphoetae</name>
    <dbReference type="NCBI Taxonomy" id="2049346"/>
    <lineage>
        <taxon>Eukaryota</taxon>
        <taxon>Metamonada</taxon>
        <taxon>Preaxostyla</taxon>
        <taxon>Oxymonadida</taxon>
        <taxon>Blattamonas</taxon>
    </lineage>
</organism>
<reference evidence="1 2" key="1">
    <citation type="journal article" date="2022" name="bioRxiv">
        <title>Genomics of Preaxostyla Flagellates Illuminates Evolutionary Transitions and the Path Towards Mitochondrial Loss.</title>
        <authorList>
            <person name="Novak L.V.F."/>
            <person name="Treitli S.C."/>
            <person name="Pyrih J."/>
            <person name="Halakuc P."/>
            <person name="Pipaliya S.V."/>
            <person name="Vacek V."/>
            <person name="Brzon O."/>
            <person name="Soukal P."/>
            <person name="Eme L."/>
            <person name="Dacks J.B."/>
            <person name="Karnkowska A."/>
            <person name="Elias M."/>
            <person name="Hampl V."/>
        </authorList>
    </citation>
    <scope>NUCLEOTIDE SEQUENCE [LARGE SCALE GENOMIC DNA]</scope>
    <source>
        <strain evidence="1">NAU3</strain>
        <tissue evidence="1">Gut</tissue>
    </source>
</reference>
<proteinExistence type="predicted"/>
<accession>A0ABQ9WZA3</accession>
<dbReference type="Proteomes" id="UP001281761">
    <property type="component" value="Unassembled WGS sequence"/>
</dbReference>
<gene>
    <name evidence="1" type="ORF">BLNAU_20315</name>
</gene>
<protein>
    <submittedName>
        <fullName evidence="1">Uncharacterized protein</fullName>
    </submittedName>
</protein>
<evidence type="ECO:0000313" key="1">
    <source>
        <dbReference type="EMBL" id="KAK2944782.1"/>
    </source>
</evidence>
<keyword evidence="2" id="KW-1185">Reference proteome</keyword>
<name>A0ABQ9WZA3_9EUKA</name>